<comment type="caution">
    <text evidence="1">The sequence shown here is derived from an EMBL/GenBank/DDBJ whole genome shotgun (WGS) entry which is preliminary data.</text>
</comment>
<dbReference type="AlphaFoldDB" id="A0A4R5CL03"/>
<evidence type="ECO:0000313" key="1">
    <source>
        <dbReference type="EMBL" id="TDD99879.1"/>
    </source>
</evidence>
<protein>
    <submittedName>
        <fullName evidence="1">DUF3078 domain-containing protein</fullName>
    </submittedName>
</protein>
<sequence>MVHYIILSHWKRKNTIGFDLNEIALVNWSAGGVSSVSGLFKGNFIRTRTLDNSEWVNELLFKYGINKQDGLAIRKSDDEFRFNSTFGYRNDTSSNWFHSVKFNFNTQFTNGYKYSNTNTLISKLFAPAYTFLGVGANYFDKKNNFDLFISPLTMKNTLVLNQTLANKGAFGVEKAIYDSAGNILIEGENSKTEVGFLITNHFKKEIFKNISLENRLSLYSDYIHNFGNIDIDWKLNFDLKVNQYVQANIGTQIVYDDDIKTTEEIDGKQVSRGAKIQLKQSLGVGLVYNF</sequence>
<dbReference type="OrthoDB" id="1495718at2"/>
<dbReference type="Pfam" id="PF11276">
    <property type="entry name" value="DUF3078"/>
    <property type="match status" value="1"/>
</dbReference>
<name>A0A4R5CL03_9FLAO</name>
<accession>A0A4R5CL03</accession>
<organism evidence="1 2">
    <name type="scientific">Flavobacterium cellulosilyticum</name>
    <dbReference type="NCBI Taxonomy" id="2541731"/>
    <lineage>
        <taxon>Bacteria</taxon>
        <taxon>Pseudomonadati</taxon>
        <taxon>Bacteroidota</taxon>
        <taxon>Flavobacteriia</taxon>
        <taxon>Flavobacteriales</taxon>
        <taxon>Flavobacteriaceae</taxon>
        <taxon>Flavobacterium</taxon>
    </lineage>
</organism>
<reference evidence="1 2" key="1">
    <citation type="submission" date="2019-03" db="EMBL/GenBank/DDBJ databases">
        <title>Flavobacterium AR-3-4 sp. nov. isolated from arctic soil.</title>
        <authorList>
            <person name="Chaudhary D.K."/>
        </authorList>
    </citation>
    <scope>NUCLEOTIDE SEQUENCE [LARGE SCALE GENOMIC DNA]</scope>
    <source>
        <strain evidence="1 2">AR-3-4</strain>
    </source>
</reference>
<proteinExistence type="predicted"/>
<dbReference type="InterPro" id="IPR021428">
    <property type="entry name" value="DUF3078"/>
</dbReference>
<gene>
    <name evidence="1" type="ORF">E0F76_00880</name>
</gene>
<keyword evidence="2" id="KW-1185">Reference proteome</keyword>
<evidence type="ECO:0000313" key="2">
    <source>
        <dbReference type="Proteomes" id="UP000295479"/>
    </source>
</evidence>
<dbReference type="Proteomes" id="UP000295479">
    <property type="component" value="Unassembled WGS sequence"/>
</dbReference>
<dbReference type="EMBL" id="SMFK01000001">
    <property type="protein sequence ID" value="TDD99879.1"/>
    <property type="molecule type" value="Genomic_DNA"/>
</dbReference>